<dbReference type="AlphaFoldDB" id="A0A7Z0M516"/>
<proteinExistence type="predicted"/>
<evidence type="ECO:0000313" key="1">
    <source>
        <dbReference type="EMBL" id="NYS95992.1"/>
    </source>
</evidence>
<name>A0A7Z0M516_9STRE</name>
<accession>A0A7Z0M516</accession>
<evidence type="ECO:0000313" key="2">
    <source>
        <dbReference type="Proteomes" id="UP000589521"/>
    </source>
</evidence>
<organism evidence="1 2">
    <name type="scientific">Streptococcus danieliae</name>
    <dbReference type="NCBI Taxonomy" id="747656"/>
    <lineage>
        <taxon>Bacteria</taxon>
        <taxon>Bacillati</taxon>
        <taxon>Bacillota</taxon>
        <taxon>Bacilli</taxon>
        <taxon>Lactobacillales</taxon>
        <taxon>Streptococcaceae</taxon>
        <taxon>Streptococcus</taxon>
    </lineage>
</organism>
<dbReference type="EMBL" id="JACBXX010000066">
    <property type="protein sequence ID" value="NYS95992.1"/>
    <property type="molecule type" value="Genomic_DNA"/>
</dbReference>
<comment type="caution">
    <text evidence="1">The sequence shown here is derived from an EMBL/GenBank/DDBJ whole genome shotgun (WGS) entry which is preliminary data.</text>
</comment>
<sequence>MNVYVVEYSACIAVDSSLHSVEKERQNYTIGVFSSILKAKSAVLNFVESFDVCDVITLSDLDFKNLSVEYFTKTTLVHKKQFLDQNVDGTVKSYKHEVITIAKYKLNE</sequence>
<dbReference type="Proteomes" id="UP000589521">
    <property type="component" value="Unassembled WGS sequence"/>
</dbReference>
<gene>
    <name evidence="1" type="ORF">HZY94_02055</name>
</gene>
<protein>
    <submittedName>
        <fullName evidence="1">Uncharacterized protein</fullName>
    </submittedName>
</protein>
<dbReference type="RefSeq" id="WP_179924818.1">
    <property type="nucleotide sequence ID" value="NZ_JACBXX010000066.1"/>
</dbReference>
<reference evidence="1 2" key="1">
    <citation type="submission" date="2020-07" db="EMBL/GenBank/DDBJ databases">
        <title>MOT database genomes.</title>
        <authorList>
            <person name="Joseph S."/>
            <person name="Aduse-Opoku J."/>
            <person name="Hashim A."/>
            <person name="Wade W."/>
            <person name="Curtis M."/>
        </authorList>
    </citation>
    <scope>NUCLEOTIDE SEQUENCE [LARGE SCALE GENOMIC DNA]</scope>
    <source>
        <strain evidence="1 2">STR</strain>
    </source>
</reference>